<dbReference type="Gene3D" id="3.30.370.10">
    <property type="entry name" value="Barstar-like"/>
    <property type="match status" value="1"/>
</dbReference>
<keyword evidence="4" id="KW-1185">Reference proteome</keyword>
<sequence length="34" mass="4129">MITFKIDKKLTDWNSFHSEFKAPLNFPDYYGENM</sequence>
<dbReference type="Pfam" id="PF01337">
    <property type="entry name" value="Barstar"/>
    <property type="match status" value="1"/>
</dbReference>
<proteinExistence type="inferred from homology"/>
<name>A0ABW3KPG2_9FLAO</name>
<comment type="similarity">
    <text evidence="1">Belongs to the barstar family.</text>
</comment>
<reference evidence="4" key="1">
    <citation type="journal article" date="2019" name="Int. J. Syst. Evol. Microbiol.">
        <title>The Global Catalogue of Microorganisms (GCM) 10K type strain sequencing project: providing services to taxonomists for standard genome sequencing and annotation.</title>
        <authorList>
            <consortium name="The Broad Institute Genomics Platform"/>
            <consortium name="The Broad Institute Genome Sequencing Center for Infectious Disease"/>
            <person name="Wu L."/>
            <person name="Ma J."/>
        </authorList>
    </citation>
    <scope>NUCLEOTIDE SEQUENCE [LARGE SCALE GENOMIC DNA]</scope>
    <source>
        <strain evidence="4">CCUG 56098</strain>
    </source>
</reference>
<dbReference type="EMBL" id="JBHTKM010000055">
    <property type="protein sequence ID" value="MFD1015706.1"/>
    <property type="molecule type" value="Genomic_DNA"/>
</dbReference>
<feature type="domain" description="Barstar (barnase inhibitor)" evidence="2">
    <location>
        <begin position="3"/>
        <end position="34"/>
    </location>
</feature>
<dbReference type="SUPFAM" id="SSF52038">
    <property type="entry name" value="Barstar-related"/>
    <property type="match status" value="1"/>
</dbReference>
<accession>A0ABW3KPG2</accession>
<gene>
    <name evidence="3" type="ORF">ACFQ13_07255</name>
</gene>
<protein>
    <submittedName>
        <fullName evidence="3">Barstar family protein</fullName>
    </submittedName>
</protein>
<comment type="caution">
    <text evidence="3">The sequence shown here is derived from an EMBL/GenBank/DDBJ whole genome shotgun (WGS) entry which is preliminary data.</text>
</comment>
<evidence type="ECO:0000256" key="1">
    <source>
        <dbReference type="ARBA" id="ARBA00006845"/>
    </source>
</evidence>
<dbReference type="Proteomes" id="UP001597086">
    <property type="component" value="Unassembled WGS sequence"/>
</dbReference>
<evidence type="ECO:0000313" key="4">
    <source>
        <dbReference type="Proteomes" id="UP001597086"/>
    </source>
</evidence>
<dbReference type="InterPro" id="IPR000468">
    <property type="entry name" value="Barstar"/>
</dbReference>
<organism evidence="3 4">
    <name type="scientific">Winogradskyella rapida</name>
    <dbReference type="NCBI Taxonomy" id="549701"/>
    <lineage>
        <taxon>Bacteria</taxon>
        <taxon>Pseudomonadati</taxon>
        <taxon>Bacteroidota</taxon>
        <taxon>Flavobacteriia</taxon>
        <taxon>Flavobacteriales</taxon>
        <taxon>Flavobacteriaceae</taxon>
        <taxon>Winogradskyella</taxon>
    </lineage>
</organism>
<evidence type="ECO:0000259" key="2">
    <source>
        <dbReference type="Pfam" id="PF01337"/>
    </source>
</evidence>
<evidence type="ECO:0000313" key="3">
    <source>
        <dbReference type="EMBL" id="MFD1015706.1"/>
    </source>
</evidence>
<dbReference type="InterPro" id="IPR035905">
    <property type="entry name" value="Barstar-like_sf"/>
</dbReference>
<dbReference type="RefSeq" id="WP_386115725.1">
    <property type="nucleotide sequence ID" value="NZ_JBHTKM010000055.1"/>
</dbReference>
<feature type="non-terminal residue" evidence="3">
    <location>
        <position position="34"/>
    </location>
</feature>